<evidence type="ECO:0000313" key="4">
    <source>
        <dbReference type="Proteomes" id="UP001165083"/>
    </source>
</evidence>
<comment type="caution">
    <text evidence="3">The sequence shown here is derived from an EMBL/GenBank/DDBJ whole genome shotgun (WGS) entry which is preliminary data.</text>
</comment>
<keyword evidence="1" id="KW-0175">Coiled coil</keyword>
<evidence type="ECO:0000256" key="1">
    <source>
        <dbReference type="SAM" id="Coils"/>
    </source>
</evidence>
<organism evidence="3 4">
    <name type="scientific">Phytophthora lilii</name>
    <dbReference type="NCBI Taxonomy" id="2077276"/>
    <lineage>
        <taxon>Eukaryota</taxon>
        <taxon>Sar</taxon>
        <taxon>Stramenopiles</taxon>
        <taxon>Oomycota</taxon>
        <taxon>Peronosporomycetes</taxon>
        <taxon>Peronosporales</taxon>
        <taxon>Peronosporaceae</taxon>
        <taxon>Phytophthora</taxon>
    </lineage>
</organism>
<protein>
    <submittedName>
        <fullName evidence="3">Unnamed protein product</fullName>
    </submittedName>
</protein>
<feature type="region of interest" description="Disordered" evidence="2">
    <location>
        <begin position="31"/>
        <end position="57"/>
    </location>
</feature>
<keyword evidence="4" id="KW-1185">Reference proteome</keyword>
<evidence type="ECO:0000256" key="2">
    <source>
        <dbReference type="SAM" id="MobiDB-lite"/>
    </source>
</evidence>
<feature type="coiled-coil region" evidence="1">
    <location>
        <begin position="73"/>
        <end position="103"/>
    </location>
</feature>
<feature type="compositionally biased region" description="Basic and acidic residues" evidence="2">
    <location>
        <begin position="32"/>
        <end position="52"/>
    </location>
</feature>
<dbReference type="Proteomes" id="UP001165083">
    <property type="component" value="Unassembled WGS sequence"/>
</dbReference>
<evidence type="ECO:0000313" key="3">
    <source>
        <dbReference type="EMBL" id="GMF25733.1"/>
    </source>
</evidence>
<dbReference type="OrthoDB" id="112490at2759"/>
<dbReference type="EMBL" id="BSXW01000567">
    <property type="protein sequence ID" value="GMF25733.1"/>
    <property type="molecule type" value="Genomic_DNA"/>
</dbReference>
<accession>A0A9W6U4C9</accession>
<name>A0A9W6U4C9_9STRA</name>
<sequence length="343" mass="38025">MTTTSEEFPNLSQISVPEGVTISRLLLAKPNIFKDKHQAPKKPEQANKKKISDASPAVSTATAPVVFGSPPKRRGLSRRAEKAEALRNEMKEAKHIVAAIQEKKKARVVRLSHMDTLRGPYTMRSAKPLVDQLDLPPFEIDCALIVRMFNVGQKVPVIKPIPQAACIRHAIKAIEATNNLDLLARWEGYDCATYDRLKLVKCVTHDKNAVAGMNLGRWYIRNPPPCSIRGRLLGFRDNLWLHSSSIIGALFNLREMHEGVGVINLRLLDFGTIEPRARTARSFGATDPGITRAISVVNLGNHWDVFAVSLTRCPSNFNLRKEPDRLRPLPAPGGSCPDPDGDE</sequence>
<proteinExistence type="predicted"/>
<reference evidence="3" key="1">
    <citation type="submission" date="2023-04" db="EMBL/GenBank/DDBJ databases">
        <title>Phytophthora lilii NBRC 32176.</title>
        <authorList>
            <person name="Ichikawa N."/>
            <person name="Sato H."/>
            <person name="Tonouchi N."/>
        </authorList>
    </citation>
    <scope>NUCLEOTIDE SEQUENCE</scope>
    <source>
        <strain evidence="3">NBRC 32176</strain>
    </source>
</reference>
<dbReference type="AlphaFoldDB" id="A0A9W6U4C9"/>
<gene>
    <name evidence="3" type="ORF">Plil01_001064600</name>
</gene>
<feature type="region of interest" description="Disordered" evidence="2">
    <location>
        <begin position="323"/>
        <end position="343"/>
    </location>
</feature>